<dbReference type="PRINTS" id="PR00364">
    <property type="entry name" value="DISEASERSIST"/>
</dbReference>
<dbReference type="PANTHER" id="PTHR23155:SF906">
    <property type="entry name" value="OS08G0205100 PROTEIN"/>
    <property type="match status" value="1"/>
</dbReference>
<proteinExistence type="predicted"/>
<evidence type="ECO:0000256" key="2">
    <source>
        <dbReference type="ARBA" id="ARBA00022821"/>
    </source>
</evidence>
<dbReference type="SUPFAM" id="SSF52058">
    <property type="entry name" value="L domain-like"/>
    <property type="match status" value="1"/>
</dbReference>
<dbReference type="InterPro" id="IPR027417">
    <property type="entry name" value="P-loop_NTPase"/>
</dbReference>
<organism evidence="5 6">
    <name type="scientific">Urochloa decumbens</name>
    <dbReference type="NCBI Taxonomy" id="240449"/>
    <lineage>
        <taxon>Eukaryota</taxon>
        <taxon>Viridiplantae</taxon>
        <taxon>Streptophyta</taxon>
        <taxon>Embryophyta</taxon>
        <taxon>Tracheophyta</taxon>
        <taxon>Spermatophyta</taxon>
        <taxon>Magnoliopsida</taxon>
        <taxon>Liliopsida</taxon>
        <taxon>Poales</taxon>
        <taxon>Poaceae</taxon>
        <taxon>PACMAD clade</taxon>
        <taxon>Panicoideae</taxon>
        <taxon>Panicodae</taxon>
        <taxon>Paniceae</taxon>
        <taxon>Melinidinae</taxon>
        <taxon>Urochloa</taxon>
    </lineage>
</organism>
<evidence type="ECO:0000259" key="4">
    <source>
        <dbReference type="Pfam" id="PF23598"/>
    </source>
</evidence>
<dbReference type="FunFam" id="1.10.10.10:FF:000322">
    <property type="entry name" value="Probable disease resistance protein At1g63360"/>
    <property type="match status" value="1"/>
</dbReference>
<reference evidence="5" key="1">
    <citation type="submission" date="2024-10" db="EMBL/GenBank/DDBJ databases">
        <authorList>
            <person name="Ryan C."/>
        </authorList>
    </citation>
    <scope>NUCLEOTIDE SEQUENCE [LARGE SCALE GENOMIC DNA]</scope>
</reference>
<evidence type="ECO:0000313" key="5">
    <source>
        <dbReference type="EMBL" id="CAL5011022.1"/>
    </source>
</evidence>
<dbReference type="SUPFAM" id="SSF52540">
    <property type="entry name" value="P-loop containing nucleoside triphosphate hydrolases"/>
    <property type="match status" value="1"/>
</dbReference>
<dbReference type="Gene3D" id="3.40.50.300">
    <property type="entry name" value="P-loop containing nucleotide triphosphate hydrolases"/>
    <property type="match status" value="1"/>
</dbReference>
<dbReference type="InterPro" id="IPR032675">
    <property type="entry name" value="LRR_dom_sf"/>
</dbReference>
<evidence type="ECO:0000256" key="1">
    <source>
        <dbReference type="ARBA" id="ARBA00022737"/>
    </source>
</evidence>
<gene>
    <name evidence="5" type="ORF">URODEC1_LOCUS70259</name>
</gene>
<keyword evidence="2" id="KW-0611">Plant defense</keyword>
<dbReference type="GO" id="GO:0009626">
    <property type="term" value="P:plant-type hypersensitive response"/>
    <property type="evidence" value="ECO:0007669"/>
    <property type="project" value="UniProtKB-ARBA"/>
</dbReference>
<keyword evidence="1" id="KW-0677">Repeat</keyword>
<dbReference type="EMBL" id="OZ075138">
    <property type="protein sequence ID" value="CAL5011022.1"/>
    <property type="molecule type" value="Genomic_DNA"/>
</dbReference>
<feature type="domain" description="Disease resistance R13L4/SHOC-2-like LRR" evidence="4">
    <location>
        <begin position="342"/>
        <end position="687"/>
    </location>
</feature>
<dbReference type="Pfam" id="PF00931">
    <property type="entry name" value="NB-ARC"/>
    <property type="match status" value="1"/>
</dbReference>
<dbReference type="PANTHER" id="PTHR23155">
    <property type="entry name" value="DISEASE RESISTANCE PROTEIN RP"/>
    <property type="match status" value="1"/>
</dbReference>
<feature type="domain" description="NB-ARC" evidence="3">
    <location>
        <begin position="101"/>
        <end position="219"/>
    </location>
</feature>
<dbReference type="InterPro" id="IPR044974">
    <property type="entry name" value="Disease_R_plants"/>
</dbReference>
<dbReference type="Gene3D" id="3.80.10.10">
    <property type="entry name" value="Ribonuclease Inhibitor"/>
    <property type="match status" value="1"/>
</dbReference>
<evidence type="ECO:0000259" key="3">
    <source>
        <dbReference type="Pfam" id="PF00931"/>
    </source>
</evidence>
<dbReference type="Pfam" id="PF23598">
    <property type="entry name" value="LRR_14"/>
    <property type="match status" value="1"/>
</dbReference>
<dbReference type="AlphaFoldDB" id="A0ABC9C2W9"/>
<sequence>MREMGYDIEDFIDDFLHRAGSGSANSVFIDEISIFIKTLRDHMEAAKHVKELKTHLKEINEQPKRYKFGEYVSRSGSVAIDHRLAALYSDEANLVGVEGPREDIIKLLADMDQQLKVLSIVGFGGLGKTTLAKEVYHKIGGQFDVMAFISVSQKPDIRRLLHGIQLELGMKESPSTFNVKFMIEDIRKHLQHNRYIVVLDDLWDAPTWDMICSAFPENEDSEIRRNELISQWIAEGFVHNSHGQILEDVAKSYFSELLNRSLIQPANTNYGRVVSCRVHDVILDFILTLCTEANFISVAYTLDEMTGQHEYKIRRLLLGPRIGDTGDTYTAISGTTAISLSHIRSLQLFGQSLPVLSSKYLQVLILETERVDLTAIGQLFQLRYLNVSARAIELPTEIQGLQYLATFQIFFINGITLPPDIFGLPRLSHLIVPLSTRLPDGIGKTKSLCTVSGFDISDFKNVSDLGVLTNLRDLNLYRSKQVLTDTKIDALTTSLAKLCNLRNLCICSVGQWTHDVNDRLGSLSHPPSFHIEKLELIRWLLPRVPRWINGDLQNLIRLNLSVKETSTNEVCILGELPSLNDLYLWVQNCPQERGSIVFGPLGFPALEHLKIYCGGDLLSCLRFEAGVMPSLKKLTVSYMDHEWSGTAPVGIEHLLNLREIQLFPSSDSGTVDKDRIRRAFTDVIEAHDDGMVRS</sequence>
<evidence type="ECO:0008006" key="7">
    <source>
        <dbReference type="Google" id="ProtNLM"/>
    </source>
</evidence>
<dbReference type="GO" id="GO:0042742">
    <property type="term" value="P:defense response to bacterium"/>
    <property type="evidence" value="ECO:0007669"/>
    <property type="project" value="UniProtKB-ARBA"/>
</dbReference>
<keyword evidence="6" id="KW-1185">Reference proteome</keyword>
<accession>A0ABC9C2W9</accession>
<dbReference type="GO" id="GO:0002758">
    <property type="term" value="P:innate immune response-activating signaling pathway"/>
    <property type="evidence" value="ECO:0007669"/>
    <property type="project" value="UniProtKB-ARBA"/>
</dbReference>
<protein>
    <recommendedName>
        <fullName evidence="7">NB-ARC domain-containing protein</fullName>
    </recommendedName>
</protein>
<dbReference type="InterPro" id="IPR055414">
    <property type="entry name" value="LRR_R13L4/SHOC2-like"/>
</dbReference>
<dbReference type="Proteomes" id="UP001497457">
    <property type="component" value="Chromosome 28b"/>
</dbReference>
<dbReference type="InterPro" id="IPR002182">
    <property type="entry name" value="NB-ARC"/>
</dbReference>
<name>A0ABC9C2W9_9POAL</name>
<evidence type="ECO:0000313" key="6">
    <source>
        <dbReference type="Proteomes" id="UP001497457"/>
    </source>
</evidence>